<dbReference type="GO" id="GO:0005634">
    <property type="term" value="C:nucleus"/>
    <property type="evidence" value="ECO:0007669"/>
    <property type="project" value="TreeGrafter"/>
</dbReference>
<sequence>MSTNVKQFNALRKEELVQRVLELEEENLSLRQEMEQLRRRSTVIRHYDTNSLPSLQRYSDEPQPTVSPTGIGRPSSKGKKGNTYTVSFSVMLIENGTAISVPLSSVIDKSYMRPDLRDADTPVVASSLMRDDYDTESFARHSMDSLCVDRSLSASADEPLGRSSELHGVSLACATTSVAGGWMCNGSGGRPSVLLEFIPTDDANEPVPQDPASIQSALVSSQPREQQERCQQGQDGRHWSVRHDIRQLSLGRVLNKRSISLDPDALVSHHTLRTFHKQLLDGCGVLSPLSSYGNAIYHYIVKTFAVRNGCRHSSSDIEGFGRTLCSLCGEVKAVLQREPRHGSVVSPCYVFGDLHGNFLDLFYFLDNLISFQDLRYTPHRFLFLGDYVDRGEFSVEVLAYLFAMKVLAPEKVLLLRGNHEDTLVSGDISGYGNNSFRAQCQNIFGHALGEELWHRASETFAYLPLTANIDGRIFCTHGGIPRYRGGVDDRLHILSRSDFPAFESFFQVPEEDTAYMRMCRQMAMDTCWADPAEDESTLDKWGFGANPRGSGVIVFGSVAVDHFLLNNNFEYIFRAHQEKSDGLKLSKSARVFTIFSTSAYVGHENGAGVVLVADGKIRLIIKSADDTARTPVVAEEEEDKDEEEEEEEKGAEIEEEEGEKKKNEKMRKSSHLVR</sequence>
<dbReference type="VEuPathDB" id="TriTrypDB:TCDM_07271"/>
<dbReference type="InterPro" id="IPR050341">
    <property type="entry name" value="PP1_catalytic_subunit"/>
</dbReference>
<dbReference type="PANTHER" id="PTHR11668">
    <property type="entry name" value="SERINE/THREONINE PROTEIN PHOSPHATASE"/>
    <property type="match status" value="1"/>
</dbReference>
<dbReference type="VEuPathDB" id="TriTrypDB:TcBrA4_0109000"/>
<dbReference type="EC" id="3.1.3.16" evidence="1"/>
<evidence type="ECO:0000256" key="2">
    <source>
        <dbReference type="SAM" id="Coils"/>
    </source>
</evidence>
<evidence type="ECO:0000256" key="3">
    <source>
        <dbReference type="SAM" id="MobiDB-lite"/>
    </source>
</evidence>
<feature type="compositionally biased region" description="Polar residues" evidence="3">
    <location>
        <begin position="50"/>
        <end position="68"/>
    </location>
</feature>
<feature type="compositionally biased region" description="Basic residues" evidence="3">
    <location>
        <begin position="663"/>
        <end position="674"/>
    </location>
</feature>
<dbReference type="VEuPathDB" id="TriTrypDB:C4B63_27g214"/>
<name>A0A2V2VCN1_TRYCR</name>
<dbReference type="PANTHER" id="PTHR11668:SF489">
    <property type="entry name" value="SERINE_THREONINE-PROTEIN PHOSPHATASE"/>
    <property type="match status" value="1"/>
</dbReference>
<dbReference type="GO" id="GO:0005737">
    <property type="term" value="C:cytoplasm"/>
    <property type="evidence" value="ECO:0007669"/>
    <property type="project" value="TreeGrafter"/>
</dbReference>
<dbReference type="PRINTS" id="PR00114">
    <property type="entry name" value="STPHPHTASE"/>
</dbReference>
<dbReference type="VEuPathDB" id="TriTrypDB:TcG_05864"/>
<dbReference type="AlphaFoldDB" id="A0A2V2VCN1"/>
<feature type="region of interest" description="Disordered" evidence="3">
    <location>
        <begin position="50"/>
        <end position="80"/>
    </location>
</feature>
<keyword evidence="1" id="KW-0378">Hydrolase</keyword>
<evidence type="ECO:0000259" key="4">
    <source>
        <dbReference type="PROSITE" id="PS00125"/>
    </source>
</evidence>
<protein>
    <recommendedName>
        <fullName evidence="1">Serine/threonine-protein phosphatase</fullName>
        <ecNumber evidence="1">3.1.3.16</ecNumber>
    </recommendedName>
</protein>
<dbReference type="VEuPathDB" id="TriTrypDB:TCSYLVIO_006500"/>
<dbReference type="PROSITE" id="PS00125">
    <property type="entry name" value="SER_THR_PHOSPHATASE"/>
    <property type="match status" value="1"/>
</dbReference>
<dbReference type="GO" id="GO:0004722">
    <property type="term" value="F:protein serine/threonine phosphatase activity"/>
    <property type="evidence" value="ECO:0007669"/>
    <property type="project" value="UniProtKB-EC"/>
</dbReference>
<reference evidence="5 6" key="1">
    <citation type="journal article" date="2018" name="Microb. Genom.">
        <title>Expanding an expanded genome: long-read sequencing of Trypanosoma cruzi.</title>
        <authorList>
            <person name="Berna L."/>
            <person name="Rodriguez M."/>
            <person name="Chiribao M.L."/>
            <person name="Parodi-Talice A."/>
            <person name="Pita S."/>
            <person name="Rijo G."/>
            <person name="Alvarez-Valin F."/>
            <person name="Robello C."/>
        </authorList>
    </citation>
    <scope>NUCLEOTIDE SEQUENCE [LARGE SCALE GENOMIC DNA]</scope>
    <source>
        <strain evidence="5 6">Dm28c</strain>
    </source>
</reference>
<evidence type="ECO:0000313" key="5">
    <source>
        <dbReference type="EMBL" id="PWU94265.1"/>
    </source>
</evidence>
<organism evidence="5 6">
    <name type="scientific">Trypanosoma cruzi</name>
    <dbReference type="NCBI Taxonomy" id="5693"/>
    <lineage>
        <taxon>Eukaryota</taxon>
        <taxon>Discoba</taxon>
        <taxon>Euglenozoa</taxon>
        <taxon>Kinetoplastea</taxon>
        <taxon>Metakinetoplastina</taxon>
        <taxon>Trypanosomatida</taxon>
        <taxon>Trypanosomatidae</taxon>
        <taxon>Trypanosoma</taxon>
        <taxon>Schizotrypanum</taxon>
    </lineage>
</organism>
<dbReference type="VEuPathDB" id="TriTrypDB:C3747_128g10"/>
<dbReference type="OrthoDB" id="256429at2759"/>
<dbReference type="VEuPathDB" id="TriTrypDB:TcCLB.509029.10"/>
<dbReference type="EMBL" id="PRFA01000027">
    <property type="protein sequence ID" value="PWU94265.1"/>
    <property type="molecule type" value="Genomic_DNA"/>
</dbReference>
<feature type="region of interest" description="Disordered" evidence="3">
    <location>
        <begin position="628"/>
        <end position="674"/>
    </location>
</feature>
<comment type="caution">
    <text evidence="5">The sequence shown here is derived from an EMBL/GenBank/DDBJ whole genome shotgun (WGS) entry which is preliminary data.</text>
</comment>
<dbReference type="VEuPathDB" id="TriTrypDB:ECC02_006096"/>
<keyword evidence="2" id="KW-0175">Coiled coil</keyword>
<dbReference type="Proteomes" id="UP000246121">
    <property type="component" value="Unassembled WGS sequence"/>
</dbReference>
<dbReference type="Pfam" id="PF00149">
    <property type="entry name" value="Metallophos"/>
    <property type="match status" value="1"/>
</dbReference>
<dbReference type="InterPro" id="IPR006186">
    <property type="entry name" value="Ser/Thr-sp_prot-phosphatase"/>
</dbReference>
<dbReference type="SMART" id="SM00156">
    <property type="entry name" value="PP2Ac"/>
    <property type="match status" value="1"/>
</dbReference>
<comment type="similarity">
    <text evidence="1">Belongs to the PPP phosphatase family.</text>
</comment>
<feature type="compositionally biased region" description="Acidic residues" evidence="3">
    <location>
        <begin position="634"/>
        <end position="657"/>
    </location>
</feature>
<dbReference type="SUPFAM" id="SSF56300">
    <property type="entry name" value="Metallo-dependent phosphatases"/>
    <property type="match status" value="1"/>
</dbReference>
<dbReference type="Gene3D" id="3.60.21.10">
    <property type="match status" value="1"/>
</dbReference>
<dbReference type="FunFam" id="3.60.21.10:FF:000058">
    <property type="entry name" value="Serine/threonine-protein phosphatase"/>
    <property type="match status" value="1"/>
</dbReference>
<accession>A0A2V2VCN1</accession>
<proteinExistence type="inferred from homology"/>
<dbReference type="InterPro" id="IPR004843">
    <property type="entry name" value="Calcineurin-like_PHP"/>
</dbReference>
<dbReference type="InterPro" id="IPR029052">
    <property type="entry name" value="Metallo-depent_PP-like"/>
</dbReference>
<feature type="domain" description="Serine/threonine specific protein phosphatases" evidence="4">
    <location>
        <begin position="415"/>
        <end position="420"/>
    </location>
</feature>
<dbReference type="VEuPathDB" id="TriTrypDB:TcCL_ESM03966"/>
<gene>
    <name evidence="5" type="ORF">C4B63_27g214</name>
</gene>
<dbReference type="VEuPathDB" id="TriTrypDB:Tc_MARK_9494"/>
<evidence type="ECO:0000256" key="1">
    <source>
        <dbReference type="RuleBase" id="RU004273"/>
    </source>
</evidence>
<feature type="coiled-coil region" evidence="2">
    <location>
        <begin position="13"/>
        <end position="40"/>
    </location>
</feature>
<evidence type="ECO:0000313" key="6">
    <source>
        <dbReference type="Proteomes" id="UP000246121"/>
    </source>
</evidence>
<dbReference type="VEuPathDB" id="TriTrypDB:BCY84_01346"/>
<dbReference type="CDD" id="cd00144">
    <property type="entry name" value="MPP_PPP_family"/>
    <property type="match status" value="1"/>
</dbReference>
<dbReference type="VEuPathDB" id="TriTrypDB:TcYC6_0036350"/>
<dbReference type="VEuPathDB" id="TriTrypDB:TcCLB.511127.400"/>
<comment type="catalytic activity">
    <reaction evidence="1">
        <text>O-phospho-L-threonyl-[protein] + H2O = L-threonyl-[protein] + phosphate</text>
        <dbReference type="Rhea" id="RHEA:47004"/>
        <dbReference type="Rhea" id="RHEA-COMP:11060"/>
        <dbReference type="Rhea" id="RHEA-COMP:11605"/>
        <dbReference type="ChEBI" id="CHEBI:15377"/>
        <dbReference type="ChEBI" id="CHEBI:30013"/>
        <dbReference type="ChEBI" id="CHEBI:43474"/>
        <dbReference type="ChEBI" id="CHEBI:61977"/>
        <dbReference type="EC" id="3.1.3.16"/>
    </reaction>
</comment>